<dbReference type="PROSITE" id="PS51257">
    <property type="entry name" value="PROKAR_LIPOPROTEIN"/>
    <property type="match status" value="1"/>
</dbReference>
<name>A0A2K0XN98_9BACT</name>
<dbReference type="AlphaFoldDB" id="A0A2K0XN98"/>
<organism evidence="1 2">
    <name type="scientific">Hoylesella timonensis</name>
    <dbReference type="NCBI Taxonomy" id="386414"/>
    <lineage>
        <taxon>Bacteria</taxon>
        <taxon>Pseudomonadati</taxon>
        <taxon>Bacteroidota</taxon>
        <taxon>Bacteroidia</taxon>
        <taxon>Bacteroidales</taxon>
        <taxon>Prevotellaceae</taxon>
        <taxon>Hoylesella</taxon>
    </lineage>
</organism>
<gene>
    <name evidence="1" type="ORF">BFS16_02740</name>
</gene>
<dbReference type="RefSeq" id="WP_103002670.1">
    <property type="nucleotide sequence ID" value="NZ_JBETXH010000003.1"/>
</dbReference>
<sequence length="113" mass="12955">MKQIILFLFVIFFVGCNQHPDLYKITDGLVSSLQTEYESYGILGGTDHKQLTPDGKYQIMPVGRLINVKIMDVASDEDYEDLRQDLENHYKGDSRVNSVYRCQAGTLMIDCRN</sequence>
<dbReference type="Proteomes" id="UP000236634">
    <property type="component" value="Unassembled WGS sequence"/>
</dbReference>
<comment type="caution">
    <text evidence="1">The sequence shown here is derived from an EMBL/GenBank/DDBJ whole genome shotgun (WGS) entry which is preliminary data.</text>
</comment>
<reference evidence="1 2" key="1">
    <citation type="submission" date="2017-03" db="EMBL/GenBank/DDBJ databases">
        <authorList>
            <person name="Afonso C.L."/>
            <person name="Miller P.J."/>
            <person name="Scott M.A."/>
            <person name="Spackman E."/>
            <person name="Goraichik I."/>
            <person name="Dimitrov K.M."/>
            <person name="Suarez D.L."/>
            <person name="Swayne D.E."/>
        </authorList>
    </citation>
    <scope>NUCLEOTIDE SEQUENCE [LARGE SCALE GENOMIC DNA]</scope>
    <source>
        <strain evidence="1 2">DNF00076</strain>
    </source>
</reference>
<dbReference type="EMBL" id="NBAX01000002">
    <property type="protein sequence ID" value="PNP95983.1"/>
    <property type="molecule type" value="Genomic_DNA"/>
</dbReference>
<protein>
    <submittedName>
        <fullName evidence="1">ABC transporter</fullName>
    </submittedName>
</protein>
<accession>A0A2K0XN98</accession>
<evidence type="ECO:0000313" key="1">
    <source>
        <dbReference type="EMBL" id="PNP95983.1"/>
    </source>
</evidence>
<proteinExistence type="predicted"/>
<evidence type="ECO:0000313" key="2">
    <source>
        <dbReference type="Proteomes" id="UP000236634"/>
    </source>
</evidence>